<sequence length="100" mass="11735">MTEPRDEQEVFTLVDENGNEELYMELMRFQSDETGKWYICLYPAEEENADEVSIQAFAFEQAGDDEDDEIELQPIENDVEWEMVQEVLNTFIDDEGNVNL</sequence>
<name>A0A0R1VJJ6_9LACO</name>
<proteinExistence type="inferred from homology"/>
<dbReference type="Pfam" id="PF06949">
    <property type="entry name" value="DUF1292"/>
    <property type="match status" value="1"/>
</dbReference>
<dbReference type="RefSeq" id="WP_056936849.1">
    <property type="nucleotide sequence ID" value="NZ_AZFN01000004.1"/>
</dbReference>
<accession>A0A0R1VJJ6</accession>
<organism evidence="3 4">
    <name type="scientific">Limosilactobacillus gastricus DSM 16045</name>
    <dbReference type="NCBI Taxonomy" id="1423749"/>
    <lineage>
        <taxon>Bacteria</taxon>
        <taxon>Bacillati</taxon>
        <taxon>Bacillota</taxon>
        <taxon>Bacilli</taxon>
        <taxon>Lactobacillales</taxon>
        <taxon>Lactobacillaceae</taxon>
        <taxon>Limosilactobacillus</taxon>
    </lineage>
</organism>
<dbReference type="InterPro" id="IPR009711">
    <property type="entry name" value="UPF0473"/>
</dbReference>
<comment type="caution">
    <text evidence="3">The sequence shown here is derived from an EMBL/GenBank/DDBJ whole genome shotgun (WGS) entry which is preliminary data.</text>
</comment>
<dbReference type="HAMAP" id="MF_01448">
    <property type="entry name" value="UPF0473"/>
    <property type="match status" value="1"/>
</dbReference>
<dbReference type="AlphaFoldDB" id="A0A0R1VJJ6"/>
<evidence type="ECO:0000256" key="1">
    <source>
        <dbReference type="ARBA" id="ARBA00008439"/>
    </source>
</evidence>
<dbReference type="PATRIC" id="fig|1423749.3.peg.1372"/>
<comment type="similarity">
    <text evidence="1 2">Belongs to the UPF0473 family.</text>
</comment>
<dbReference type="NCBIfam" id="NF010217">
    <property type="entry name" value="PRK13678.1-4"/>
    <property type="match status" value="1"/>
</dbReference>
<dbReference type="PANTHER" id="PTHR40066">
    <property type="entry name" value="UPF0473 PROTEIN CBO2561/CLC_2432"/>
    <property type="match status" value="1"/>
</dbReference>
<dbReference type="EMBL" id="AZFN01000004">
    <property type="protein sequence ID" value="KRM03257.1"/>
    <property type="molecule type" value="Genomic_DNA"/>
</dbReference>
<gene>
    <name evidence="3" type="ORF">FC60_GL001341</name>
</gene>
<evidence type="ECO:0000313" key="4">
    <source>
        <dbReference type="Proteomes" id="UP000051739"/>
    </source>
</evidence>
<keyword evidence="4" id="KW-1185">Reference proteome</keyword>
<protein>
    <recommendedName>
        <fullName evidence="2">UPF0473 protein FC60_GL001341</fullName>
    </recommendedName>
</protein>
<dbReference type="Proteomes" id="UP000051739">
    <property type="component" value="Unassembled WGS sequence"/>
</dbReference>
<dbReference type="PANTHER" id="PTHR40066:SF1">
    <property type="entry name" value="UPF0473 PROTEIN CBO2561_CLC_2432"/>
    <property type="match status" value="1"/>
</dbReference>
<reference evidence="3 4" key="1">
    <citation type="journal article" date="2015" name="Genome Announc.">
        <title>Expanding the biotechnology potential of lactobacilli through comparative genomics of 213 strains and associated genera.</title>
        <authorList>
            <person name="Sun Z."/>
            <person name="Harris H.M."/>
            <person name="McCann A."/>
            <person name="Guo C."/>
            <person name="Argimon S."/>
            <person name="Zhang W."/>
            <person name="Yang X."/>
            <person name="Jeffery I.B."/>
            <person name="Cooney J.C."/>
            <person name="Kagawa T.F."/>
            <person name="Liu W."/>
            <person name="Song Y."/>
            <person name="Salvetti E."/>
            <person name="Wrobel A."/>
            <person name="Rasinkangas P."/>
            <person name="Parkhill J."/>
            <person name="Rea M.C."/>
            <person name="O'Sullivan O."/>
            <person name="Ritari J."/>
            <person name="Douillard F.P."/>
            <person name="Paul Ross R."/>
            <person name="Yang R."/>
            <person name="Briner A.E."/>
            <person name="Felis G.E."/>
            <person name="de Vos W.M."/>
            <person name="Barrangou R."/>
            <person name="Klaenhammer T.R."/>
            <person name="Caufield P.W."/>
            <person name="Cui Y."/>
            <person name="Zhang H."/>
            <person name="O'Toole P.W."/>
        </authorList>
    </citation>
    <scope>NUCLEOTIDE SEQUENCE [LARGE SCALE GENOMIC DNA]</scope>
    <source>
        <strain evidence="3 4">DSM 16045</strain>
    </source>
</reference>
<evidence type="ECO:0000313" key="3">
    <source>
        <dbReference type="EMBL" id="KRM03257.1"/>
    </source>
</evidence>
<evidence type="ECO:0000256" key="2">
    <source>
        <dbReference type="HAMAP-Rule" id="MF_01448"/>
    </source>
</evidence>